<organism evidence="1 2">
    <name type="scientific">Candidatus Tanganyikabacteria bacterium</name>
    <dbReference type="NCBI Taxonomy" id="2961651"/>
    <lineage>
        <taxon>Bacteria</taxon>
        <taxon>Bacillati</taxon>
        <taxon>Candidatus Sericytochromatia</taxon>
        <taxon>Candidatus Tanganyikabacteria</taxon>
    </lineage>
</organism>
<comment type="caution">
    <text evidence="1">The sequence shown here is derived from an EMBL/GenBank/DDBJ whole genome shotgun (WGS) entry which is preliminary data.</text>
</comment>
<dbReference type="AlphaFoldDB" id="A0A937X615"/>
<dbReference type="EMBL" id="VGJX01000408">
    <property type="protein sequence ID" value="MBM3275005.1"/>
    <property type="molecule type" value="Genomic_DNA"/>
</dbReference>
<evidence type="ECO:0000313" key="2">
    <source>
        <dbReference type="Proteomes" id="UP000703893"/>
    </source>
</evidence>
<protein>
    <submittedName>
        <fullName evidence="1">Uncharacterized protein</fullName>
    </submittedName>
</protein>
<gene>
    <name evidence="1" type="ORF">FJZ00_07620</name>
</gene>
<reference evidence="1 2" key="1">
    <citation type="submission" date="2019-03" db="EMBL/GenBank/DDBJ databases">
        <title>Lake Tanganyika Metagenome-Assembled Genomes (MAGs).</title>
        <authorList>
            <person name="Tran P."/>
        </authorList>
    </citation>
    <scope>NUCLEOTIDE SEQUENCE [LARGE SCALE GENOMIC DNA]</scope>
    <source>
        <strain evidence="1">K_DeepCast_65m_m2_236</strain>
    </source>
</reference>
<sequence length="333" mass="37571">MSSISDQLKALPKKPMLDAIKKAGEGAFKMFGFRIRSTGFVWSVTQNKVEDIQKNAQVAANMVKVLDDQTAKLQDLAKRAAAANEAAVNDRNTLVERIQEAGRRAPGLQKEYSDAVDRFNKGIENKVSDADLERLEKDFKAKEAAFNAENHYLENQDKLVGEKDAIIKRSEEDVKLVDDAIVTFRDHAKGVFADVAKNMGLDDLLLEEYKFNPNAEWTNDKGEKKRGNFTNDKMSFTDQSSNLLQSWAATMKEGVELELKDSKGNRINVEDDNRLVNPLSRERYKTLKVEGDKAKVLSHDAIIVRNAGALQVYRKLFQQMMEEITATATRRHT</sequence>
<name>A0A937X615_9BACT</name>
<accession>A0A937X615</accession>
<evidence type="ECO:0000313" key="1">
    <source>
        <dbReference type="EMBL" id="MBM3275005.1"/>
    </source>
</evidence>
<dbReference type="Proteomes" id="UP000703893">
    <property type="component" value="Unassembled WGS sequence"/>
</dbReference>
<proteinExistence type="predicted"/>